<dbReference type="Gene3D" id="3.10.20.440">
    <property type="entry name" value="2Fe-2S iron-sulphur cluster binding domain, sarcosine oxidase, alpha subunit, N-terminal domain"/>
    <property type="match status" value="1"/>
</dbReference>
<accession>A0A6N9YHK9</accession>
<dbReference type="SUPFAM" id="SSF54292">
    <property type="entry name" value="2Fe-2S ferredoxin-like"/>
    <property type="match status" value="1"/>
</dbReference>
<dbReference type="RefSeq" id="WP_163816158.1">
    <property type="nucleotide sequence ID" value="NZ_JAAGOB010000002.1"/>
</dbReference>
<dbReference type="EMBL" id="JAAGOB010000002">
    <property type="protein sequence ID" value="NED94388.1"/>
    <property type="molecule type" value="Genomic_DNA"/>
</dbReference>
<comment type="caution">
    <text evidence="3">The sequence shown here is derived from an EMBL/GenBank/DDBJ whole genome shotgun (WGS) entry which is preliminary data.</text>
</comment>
<reference evidence="3 4" key="1">
    <citation type="submission" date="2020-02" db="EMBL/GenBank/DDBJ databases">
        <authorList>
            <person name="Li X.-J."/>
            <person name="Feng X.-M."/>
        </authorList>
    </citation>
    <scope>NUCLEOTIDE SEQUENCE [LARGE SCALE GENOMIC DNA]</scope>
    <source>
        <strain evidence="3 4">CGMCC 4.7225</strain>
    </source>
</reference>
<evidence type="ECO:0000256" key="1">
    <source>
        <dbReference type="ARBA" id="ARBA00023002"/>
    </source>
</evidence>
<proteinExistence type="predicted"/>
<evidence type="ECO:0000313" key="4">
    <source>
        <dbReference type="Proteomes" id="UP000469185"/>
    </source>
</evidence>
<dbReference type="Pfam" id="PF13510">
    <property type="entry name" value="Fer2_4"/>
    <property type="match status" value="1"/>
</dbReference>
<dbReference type="GO" id="GO:0016491">
    <property type="term" value="F:oxidoreductase activity"/>
    <property type="evidence" value="ECO:0007669"/>
    <property type="project" value="UniProtKB-KW"/>
</dbReference>
<keyword evidence="2" id="KW-1133">Transmembrane helix</keyword>
<feature type="transmembrane region" description="Helical" evidence="2">
    <location>
        <begin position="12"/>
        <end position="32"/>
    </location>
</feature>
<gene>
    <name evidence="3" type="ORF">G1H11_03580</name>
</gene>
<dbReference type="Proteomes" id="UP000469185">
    <property type="component" value="Unassembled WGS sequence"/>
</dbReference>
<evidence type="ECO:0000256" key="2">
    <source>
        <dbReference type="SAM" id="Phobius"/>
    </source>
</evidence>
<keyword evidence="2" id="KW-0812">Transmembrane</keyword>
<dbReference type="GO" id="GO:0051536">
    <property type="term" value="F:iron-sulfur cluster binding"/>
    <property type="evidence" value="ECO:0007669"/>
    <property type="project" value="InterPro"/>
</dbReference>
<keyword evidence="1" id="KW-0560">Oxidoreductase</keyword>
<name>A0A6N9YHK9_9ACTN</name>
<keyword evidence="4" id="KW-1185">Reference proteome</keyword>
<dbReference type="InterPro" id="IPR042204">
    <property type="entry name" value="2Fe-2S-bd_N"/>
</dbReference>
<dbReference type="AlphaFoldDB" id="A0A6N9YHK9"/>
<protein>
    <submittedName>
        <fullName evidence="3">(2Fe-2S)-binding protein</fullName>
    </submittedName>
</protein>
<organism evidence="3 4">
    <name type="scientific">Phytoactinopolyspora alkaliphila</name>
    <dbReference type="NCBI Taxonomy" id="1783498"/>
    <lineage>
        <taxon>Bacteria</taxon>
        <taxon>Bacillati</taxon>
        <taxon>Actinomycetota</taxon>
        <taxon>Actinomycetes</taxon>
        <taxon>Jiangellales</taxon>
        <taxon>Jiangellaceae</taxon>
        <taxon>Phytoactinopolyspora</taxon>
    </lineage>
</organism>
<keyword evidence="2" id="KW-0472">Membrane</keyword>
<sequence length="90" mass="9325">MSDVFDFDGRAVPFSAGQSVGAALVAAGILSWRTTRAGHRPRGIFCGIGVCFDCLVTVDGAPNQRACLTTARGGMRVRAQEGDGHAGLDT</sequence>
<evidence type="ECO:0000313" key="3">
    <source>
        <dbReference type="EMBL" id="NED94388.1"/>
    </source>
</evidence>
<dbReference type="InterPro" id="IPR036010">
    <property type="entry name" value="2Fe-2S_ferredoxin-like_sf"/>
</dbReference>